<dbReference type="InterPro" id="IPR000483">
    <property type="entry name" value="Cys-rich_flank_reg_C"/>
</dbReference>
<proteinExistence type="inferred from homology"/>
<dbReference type="GeneTree" id="ENSGT00940000166529"/>
<dbReference type="GO" id="GO:0043330">
    <property type="term" value="P:response to exogenous dsRNA"/>
    <property type="evidence" value="ECO:0007669"/>
    <property type="project" value="UniProtKB-ARBA"/>
</dbReference>
<dbReference type="GO" id="GO:0005789">
    <property type="term" value="C:endoplasmic reticulum membrane"/>
    <property type="evidence" value="ECO:0007669"/>
    <property type="project" value="UniProtKB-SubCell"/>
</dbReference>
<keyword evidence="14" id="KW-0832">Ubl conjugation</keyword>
<feature type="chain" id="PRO_5018574641" description="Toll-like receptor 3" evidence="25">
    <location>
        <begin position="25"/>
        <end position="910"/>
    </location>
</feature>
<dbReference type="InterPro" id="IPR000157">
    <property type="entry name" value="TIR_dom"/>
</dbReference>
<dbReference type="Pfam" id="PF13855">
    <property type="entry name" value="LRR_8"/>
    <property type="match status" value="4"/>
</dbReference>
<dbReference type="InterPro" id="IPR001611">
    <property type="entry name" value="Leu-rich_rpt"/>
</dbReference>
<evidence type="ECO:0000256" key="3">
    <source>
        <dbReference type="ARBA" id="ARBA00004608"/>
    </source>
</evidence>
<dbReference type="SUPFAM" id="SSF52200">
    <property type="entry name" value="Toll/Interleukin receptor TIR domain"/>
    <property type="match status" value="1"/>
</dbReference>
<evidence type="ECO:0000256" key="14">
    <source>
        <dbReference type="ARBA" id="ARBA00022843"/>
    </source>
</evidence>
<evidence type="ECO:0000256" key="11">
    <source>
        <dbReference type="ARBA" id="ARBA00022737"/>
    </source>
</evidence>
<name>A0A3Q2XLF5_HIPCM</name>
<keyword evidence="21" id="KW-0325">Glycoprotein</keyword>
<keyword evidence="20" id="KW-0675">Receptor</keyword>
<dbReference type="GO" id="GO:0038187">
    <property type="term" value="F:pattern recognition receptor activity"/>
    <property type="evidence" value="ECO:0007669"/>
    <property type="project" value="UniProtKB-ARBA"/>
</dbReference>
<dbReference type="SUPFAM" id="SSF52058">
    <property type="entry name" value="L domain-like"/>
    <property type="match status" value="2"/>
</dbReference>
<dbReference type="RefSeq" id="XP_019718204.1">
    <property type="nucleotide sequence ID" value="XM_019862645.1"/>
</dbReference>
<evidence type="ECO:0000256" key="2">
    <source>
        <dbReference type="ARBA" id="ARBA00004412"/>
    </source>
</evidence>
<evidence type="ECO:0000256" key="13">
    <source>
        <dbReference type="ARBA" id="ARBA00022824"/>
    </source>
</evidence>
<evidence type="ECO:0000259" key="26">
    <source>
        <dbReference type="PROSITE" id="PS50104"/>
    </source>
</evidence>
<evidence type="ECO:0000256" key="17">
    <source>
        <dbReference type="ARBA" id="ARBA00022989"/>
    </source>
</evidence>
<dbReference type="SMART" id="SM00082">
    <property type="entry name" value="LRRCT"/>
    <property type="match status" value="1"/>
</dbReference>
<dbReference type="InterPro" id="IPR035897">
    <property type="entry name" value="Toll_tir_struct_dom_sf"/>
</dbReference>
<dbReference type="InterPro" id="IPR003591">
    <property type="entry name" value="Leu-rich_rpt_typical-subtyp"/>
</dbReference>
<dbReference type="OMA" id="PYIYFWG"/>
<dbReference type="GO" id="GO:0003723">
    <property type="term" value="F:RNA binding"/>
    <property type="evidence" value="ECO:0007669"/>
    <property type="project" value="UniProtKB-KW"/>
</dbReference>
<reference evidence="27" key="1">
    <citation type="submission" date="2025-08" db="UniProtKB">
        <authorList>
            <consortium name="Ensembl"/>
        </authorList>
    </citation>
    <scope>IDENTIFICATION</scope>
</reference>
<evidence type="ECO:0000256" key="9">
    <source>
        <dbReference type="ARBA" id="ARBA00022692"/>
    </source>
</evidence>
<evidence type="ECO:0000256" key="6">
    <source>
        <dbReference type="ARBA" id="ARBA00022553"/>
    </source>
</evidence>
<dbReference type="GO" id="GO:0090594">
    <property type="term" value="P:inflammatory response to wounding"/>
    <property type="evidence" value="ECO:0007669"/>
    <property type="project" value="UniProtKB-ARBA"/>
</dbReference>
<keyword evidence="19" id="KW-1015">Disulfide bond</keyword>
<dbReference type="Gene3D" id="3.40.50.10140">
    <property type="entry name" value="Toll/interleukin-1 receptor homology (TIR) domain"/>
    <property type="match status" value="1"/>
</dbReference>
<dbReference type="SMART" id="SM00369">
    <property type="entry name" value="LRR_TYP"/>
    <property type="match status" value="15"/>
</dbReference>
<keyword evidence="12" id="KW-0967">Endosome</keyword>
<dbReference type="GO" id="GO:0002224">
    <property type="term" value="P:toll-like receptor signaling pathway"/>
    <property type="evidence" value="ECO:0007669"/>
    <property type="project" value="TreeGrafter"/>
</dbReference>
<evidence type="ECO:0000256" key="22">
    <source>
        <dbReference type="ARBA" id="ARBA00023198"/>
    </source>
</evidence>
<keyword evidence="9 24" id="KW-0812">Transmembrane</keyword>
<evidence type="ECO:0000256" key="24">
    <source>
        <dbReference type="SAM" id="Phobius"/>
    </source>
</evidence>
<dbReference type="SMART" id="SM00255">
    <property type="entry name" value="TIR"/>
    <property type="match status" value="1"/>
</dbReference>
<dbReference type="Gene3D" id="3.80.10.10">
    <property type="entry name" value="Ribonuclease Inhibitor"/>
    <property type="match status" value="1"/>
</dbReference>
<dbReference type="GO" id="GO:0032755">
    <property type="term" value="P:positive regulation of interleukin-6 production"/>
    <property type="evidence" value="ECO:0007669"/>
    <property type="project" value="UniProtKB-ARBA"/>
</dbReference>
<dbReference type="OrthoDB" id="676979at2759"/>
<keyword evidence="7" id="KW-0399">Innate immunity</keyword>
<dbReference type="GO" id="GO:0043123">
    <property type="term" value="P:positive regulation of canonical NF-kappaB signal transduction"/>
    <property type="evidence" value="ECO:0007669"/>
    <property type="project" value="UniProtKB-ARBA"/>
</dbReference>
<keyword evidence="15" id="KW-0391">Immunity</keyword>
<dbReference type="STRING" id="109280.ENSHCOP00000005408"/>
<dbReference type="PRINTS" id="PR00019">
    <property type="entry name" value="LEURICHRPT"/>
</dbReference>
<evidence type="ECO:0000256" key="19">
    <source>
        <dbReference type="ARBA" id="ARBA00023157"/>
    </source>
</evidence>
<evidence type="ECO:0000256" key="16">
    <source>
        <dbReference type="ARBA" id="ARBA00022884"/>
    </source>
</evidence>
<comment type="similarity">
    <text evidence="4">Belongs to the Toll-like receptor family.</text>
</comment>
<keyword evidence="11" id="KW-0677">Repeat</keyword>
<accession>A0A3Q2XLF5</accession>
<evidence type="ECO:0000256" key="15">
    <source>
        <dbReference type="ARBA" id="ARBA00022859"/>
    </source>
</evidence>
<evidence type="ECO:0000256" key="20">
    <source>
        <dbReference type="ARBA" id="ARBA00023170"/>
    </source>
</evidence>
<evidence type="ECO:0000256" key="4">
    <source>
        <dbReference type="ARBA" id="ARBA00009634"/>
    </source>
</evidence>
<dbReference type="CTD" id="7098"/>
<feature type="transmembrane region" description="Helical" evidence="24">
    <location>
        <begin position="708"/>
        <end position="727"/>
    </location>
</feature>
<evidence type="ECO:0000256" key="25">
    <source>
        <dbReference type="SAM" id="SignalP"/>
    </source>
</evidence>
<evidence type="ECO:0000256" key="7">
    <source>
        <dbReference type="ARBA" id="ARBA00022588"/>
    </source>
</evidence>
<dbReference type="GeneID" id="109511496"/>
<dbReference type="InterPro" id="IPR041015">
    <property type="entry name" value="TLR3_TMD"/>
</dbReference>
<dbReference type="AlphaFoldDB" id="A0A3Q2XLF5"/>
<dbReference type="Proteomes" id="UP000264820">
    <property type="component" value="Unplaced"/>
</dbReference>
<reference evidence="27" key="2">
    <citation type="submission" date="2025-09" db="UniProtKB">
        <authorList>
            <consortium name="Ensembl"/>
        </authorList>
    </citation>
    <scope>IDENTIFICATION</scope>
</reference>
<keyword evidence="5" id="KW-1017">Isopeptide bond</keyword>
<keyword evidence="17 24" id="KW-1133">Transmembrane helix</keyword>
<dbReference type="SMART" id="SM00365">
    <property type="entry name" value="LRR_SD22"/>
    <property type="match status" value="6"/>
</dbReference>
<evidence type="ECO:0000256" key="21">
    <source>
        <dbReference type="ARBA" id="ARBA00023180"/>
    </source>
</evidence>
<dbReference type="GO" id="GO:0051607">
    <property type="term" value="P:defense response to virus"/>
    <property type="evidence" value="ECO:0007669"/>
    <property type="project" value="UniProtKB-ARBA"/>
</dbReference>
<evidence type="ECO:0000256" key="5">
    <source>
        <dbReference type="ARBA" id="ARBA00022499"/>
    </source>
</evidence>
<dbReference type="GO" id="GO:0010008">
    <property type="term" value="C:endosome membrane"/>
    <property type="evidence" value="ECO:0007669"/>
    <property type="project" value="UniProtKB-SubCell"/>
</dbReference>
<dbReference type="Pfam" id="PF17968">
    <property type="entry name" value="Tlr3_TMD"/>
    <property type="match status" value="1"/>
</dbReference>
<keyword evidence="16" id="KW-0694">RNA-binding</keyword>
<comment type="subcellular location">
    <subcellularLocation>
        <location evidence="2">Early endosome</location>
    </subcellularLocation>
    <subcellularLocation>
        <location evidence="1">Endoplasmic reticulum membrane</location>
        <topology evidence="1">Single-pass type I membrane protein</topology>
    </subcellularLocation>
    <subcellularLocation>
        <location evidence="3">Endosome membrane</location>
    </subcellularLocation>
</comment>
<organism evidence="27 28">
    <name type="scientific">Hippocampus comes</name>
    <name type="common">Tiger tail seahorse</name>
    <dbReference type="NCBI Taxonomy" id="109280"/>
    <lineage>
        <taxon>Eukaryota</taxon>
        <taxon>Metazoa</taxon>
        <taxon>Chordata</taxon>
        <taxon>Craniata</taxon>
        <taxon>Vertebrata</taxon>
        <taxon>Euteleostomi</taxon>
        <taxon>Actinopterygii</taxon>
        <taxon>Neopterygii</taxon>
        <taxon>Teleostei</taxon>
        <taxon>Neoteleostei</taxon>
        <taxon>Acanthomorphata</taxon>
        <taxon>Syngnathiaria</taxon>
        <taxon>Syngnathiformes</taxon>
        <taxon>Syngnathoidei</taxon>
        <taxon>Syngnathidae</taxon>
        <taxon>Hippocampus</taxon>
    </lineage>
</organism>
<keyword evidence="28" id="KW-1185">Reference proteome</keyword>
<sequence length="910" mass="101557">MSSGDGKKLVVLLCHFLLVSLPEASQKTSCRIQGTKADCSRLSLASVPSDLPGNITGLDLSHNRLSQVPPASLAPYVGLLDLDVSFNSLTSLDGGLCRALPRLQTLTADHNEVHVIREEDLSPCGSLTEFRLSGNRLKLKGEVFAGLQSLKFLDVSKNNLNSAKLGSRPQMPNLVELRLGFNTFSTLAKDDFALFSHSESLQVLNLESATIKTVEPGSFQPISHLHILIMDGSNMGTTSISKLCAALSGTSIRKLSLQRMKLVTLTNGTFKELRRTNVTSLDLSGNGLGKIEEGSFRWLGKLDALVLSDNNIKHLTKRTFEGLDSLKQLDLRKALVKSHTSATPIIEDFSFQLLGALETLCLQKTTAREISEHTFAGLKSLKYLDLSWSSYVSLKTISNRTLASLGGSQLLKLNMTATAILQIQHGAFSHLRNLTHLFLDLNFIKQTVGGAEFQGLDRLQELHMSFNHQTITLSPASFVGVPLLRVLTLSKSLTAMSLNLDRSPFEPLSNLAYLDLSNNNIANLRANLLTNLVNLKVLKLQHNNLARLWKDVNLGGAVLYLKGLENMTSLQMDNNGLDEIPAEALSGLRNLRELSLSNNLLNNLKDSVFDSLTSLKVLHLQRSLITAVRPQVFRVPLANLSELLMDRNPFDCTCESILWFLTWLNTTNTTSVPGLREQYMCNTPLAYFNRSITDFDPLSCKDMAPFRALYILNSTLVALLTAIALLVRFHGWRIQFYWNILVNRALGFSDTTPEKGQQFEYDAYIIHAEVDGSWVERALMPLEGNACKFCLEDRDSLPGESQLESIVENMRNSRKILFVVTESLLSDPWCRRFKAHHALHQVMEASRDSVILVFLQDVHDYKLSRSLFLRRGMLRKRCVLHWPVHKERVVAFRQKLLIALGTTNRFPPLL</sequence>
<feature type="signal peptide" evidence="25">
    <location>
        <begin position="1"/>
        <end position="24"/>
    </location>
</feature>
<dbReference type="Pfam" id="PF01582">
    <property type="entry name" value="TIR"/>
    <property type="match status" value="1"/>
</dbReference>
<dbReference type="Ensembl" id="ENSHCOT00000005435.1">
    <property type="protein sequence ID" value="ENSHCOP00000005408.1"/>
    <property type="gene ID" value="ENSHCOG00000007054.1"/>
</dbReference>
<keyword evidence="22" id="KW-0395">Inflammatory response</keyword>
<dbReference type="GO" id="GO:0045087">
    <property type="term" value="P:innate immune response"/>
    <property type="evidence" value="ECO:0007669"/>
    <property type="project" value="UniProtKB-KW"/>
</dbReference>
<dbReference type="GO" id="GO:0004888">
    <property type="term" value="F:transmembrane signaling receptor activity"/>
    <property type="evidence" value="ECO:0007669"/>
    <property type="project" value="UniProtKB-ARBA"/>
</dbReference>
<keyword evidence="6" id="KW-0597">Phosphoprotein</keyword>
<evidence type="ECO:0000256" key="23">
    <source>
        <dbReference type="ARBA" id="ARBA00072834"/>
    </source>
</evidence>
<dbReference type="GO" id="GO:0035556">
    <property type="term" value="P:intracellular signal transduction"/>
    <property type="evidence" value="ECO:0007669"/>
    <property type="project" value="UniProtKB-ARBA"/>
</dbReference>
<dbReference type="InterPro" id="IPR032675">
    <property type="entry name" value="LRR_dom_sf"/>
</dbReference>
<dbReference type="PROSITE" id="PS51450">
    <property type="entry name" value="LRR"/>
    <property type="match status" value="3"/>
</dbReference>
<dbReference type="FunFam" id="3.40.50.10140:FF:000008">
    <property type="entry name" value="Toll-like receptor 3"/>
    <property type="match status" value="1"/>
</dbReference>
<dbReference type="GO" id="GO:0032728">
    <property type="term" value="P:positive regulation of interferon-beta production"/>
    <property type="evidence" value="ECO:0007669"/>
    <property type="project" value="UniProtKB-ARBA"/>
</dbReference>
<evidence type="ECO:0000313" key="27">
    <source>
        <dbReference type="Ensembl" id="ENSHCOP00000005408.1"/>
    </source>
</evidence>
<dbReference type="GO" id="GO:0005769">
    <property type="term" value="C:early endosome"/>
    <property type="evidence" value="ECO:0007669"/>
    <property type="project" value="UniProtKB-SubCell"/>
</dbReference>
<dbReference type="KEGG" id="hcq:109511496"/>
<dbReference type="PANTHER" id="PTHR24365">
    <property type="entry name" value="TOLL-LIKE RECEPTOR"/>
    <property type="match status" value="1"/>
</dbReference>
<evidence type="ECO:0000256" key="12">
    <source>
        <dbReference type="ARBA" id="ARBA00022753"/>
    </source>
</evidence>
<keyword evidence="8" id="KW-0433">Leucine-rich repeat</keyword>
<keyword evidence="13" id="KW-0256">Endoplasmic reticulum</keyword>
<dbReference type="PROSITE" id="PS50104">
    <property type="entry name" value="TIR"/>
    <property type="match status" value="1"/>
</dbReference>
<dbReference type="FunFam" id="3.80.10.10:FF:000137">
    <property type="entry name" value="Toll-like receptor 3"/>
    <property type="match status" value="1"/>
</dbReference>
<keyword evidence="18 24" id="KW-0472">Membrane</keyword>
<dbReference type="GO" id="GO:0032722">
    <property type="term" value="P:positive regulation of chemokine production"/>
    <property type="evidence" value="ECO:0007669"/>
    <property type="project" value="UniProtKB-ARBA"/>
</dbReference>
<dbReference type="GO" id="GO:0005886">
    <property type="term" value="C:plasma membrane"/>
    <property type="evidence" value="ECO:0007669"/>
    <property type="project" value="TreeGrafter"/>
</dbReference>
<protein>
    <recommendedName>
        <fullName evidence="23">Toll-like receptor 3</fullName>
    </recommendedName>
</protein>
<evidence type="ECO:0000256" key="8">
    <source>
        <dbReference type="ARBA" id="ARBA00022614"/>
    </source>
</evidence>
<evidence type="ECO:0000256" key="10">
    <source>
        <dbReference type="ARBA" id="ARBA00022729"/>
    </source>
</evidence>
<dbReference type="GO" id="GO:0046330">
    <property type="term" value="P:positive regulation of JNK cascade"/>
    <property type="evidence" value="ECO:0007669"/>
    <property type="project" value="UniProtKB-ARBA"/>
</dbReference>
<evidence type="ECO:0000256" key="18">
    <source>
        <dbReference type="ARBA" id="ARBA00023136"/>
    </source>
</evidence>
<evidence type="ECO:0000313" key="28">
    <source>
        <dbReference type="Proteomes" id="UP000264820"/>
    </source>
</evidence>
<evidence type="ECO:0000256" key="1">
    <source>
        <dbReference type="ARBA" id="ARBA00004115"/>
    </source>
</evidence>
<dbReference type="PANTHER" id="PTHR24365:SF524">
    <property type="entry name" value="TOLL-LIKE RECEPTOR 3"/>
    <property type="match status" value="1"/>
</dbReference>
<keyword evidence="10 25" id="KW-0732">Signal</keyword>
<feature type="domain" description="TIR" evidence="26">
    <location>
        <begin position="759"/>
        <end position="900"/>
    </location>
</feature>